<proteinExistence type="predicted"/>
<evidence type="ECO:0000256" key="2">
    <source>
        <dbReference type="SAM" id="Phobius"/>
    </source>
</evidence>
<feature type="compositionally biased region" description="Basic residues" evidence="1">
    <location>
        <begin position="24"/>
        <end position="39"/>
    </location>
</feature>
<feature type="compositionally biased region" description="Polar residues" evidence="1">
    <location>
        <begin position="102"/>
        <end position="124"/>
    </location>
</feature>
<feature type="domain" description="SCP" evidence="3">
    <location>
        <begin position="169"/>
        <end position="299"/>
    </location>
</feature>
<gene>
    <name evidence="4" type="ORF">GCM10023235_08380</name>
</gene>
<dbReference type="InterPro" id="IPR035940">
    <property type="entry name" value="CAP_sf"/>
</dbReference>
<protein>
    <recommendedName>
        <fullName evidence="3">SCP domain-containing protein</fullName>
    </recommendedName>
</protein>
<name>A0ABP9DCT0_9ACTN</name>
<dbReference type="Gene3D" id="3.40.33.10">
    <property type="entry name" value="CAP"/>
    <property type="match status" value="1"/>
</dbReference>
<evidence type="ECO:0000259" key="3">
    <source>
        <dbReference type="Pfam" id="PF00188"/>
    </source>
</evidence>
<dbReference type="SUPFAM" id="SSF55797">
    <property type="entry name" value="PR-1-like"/>
    <property type="match status" value="1"/>
</dbReference>
<organism evidence="4 5">
    <name type="scientific">Kitasatospora terrestris</name>
    <dbReference type="NCBI Taxonomy" id="258051"/>
    <lineage>
        <taxon>Bacteria</taxon>
        <taxon>Bacillati</taxon>
        <taxon>Actinomycetota</taxon>
        <taxon>Actinomycetes</taxon>
        <taxon>Kitasatosporales</taxon>
        <taxon>Streptomycetaceae</taxon>
        <taxon>Kitasatospora</taxon>
    </lineage>
</organism>
<sequence length="301" mass="30063">MAEYATEDQAGRSAAPGRGTGGGSHRRTGSGRHRARARSAAKPLLTVVAVAATAASAVVGSKVLFTSGPQDGRTAAAPDPSLPDGDVPLASSQTALPPVAPSPQNSASPTSLPSGSASTVAVQQSSTPTAAPSTPRTTAPSTPRATPAPTGKPGTGTGADLDAAANQVLALINQARAAQGVAPLQMLAGLQTSADAHNRTMAAGCGLSHQCPGEPAFGDRERAAGVKWGTAGENIGDGGPVANTTDAIAKMALGLTNSMLAEQPPNDGHRRNILNPAFHHVGIELLRDASGTVWMTQDFSD</sequence>
<dbReference type="RefSeq" id="WP_345695386.1">
    <property type="nucleotide sequence ID" value="NZ_BAABIS010000001.1"/>
</dbReference>
<evidence type="ECO:0000313" key="4">
    <source>
        <dbReference type="EMBL" id="GAA4835899.1"/>
    </source>
</evidence>
<dbReference type="EMBL" id="BAABIS010000001">
    <property type="protein sequence ID" value="GAA4835899.1"/>
    <property type="molecule type" value="Genomic_DNA"/>
</dbReference>
<feature type="region of interest" description="Disordered" evidence="1">
    <location>
        <begin position="65"/>
        <end position="160"/>
    </location>
</feature>
<evidence type="ECO:0000256" key="1">
    <source>
        <dbReference type="SAM" id="MobiDB-lite"/>
    </source>
</evidence>
<keyword evidence="5" id="KW-1185">Reference proteome</keyword>
<dbReference type="PANTHER" id="PTHR31157">
    <property type="entry name" value="SCP DOMAIN-CONTAINING PROTEIN"/>
    <property type="match status" value="1"/>
</dbReference>
<keyword evidence="2" id="KW-1133">Transmembrane helix</keyword>
<feature type="compositionally biased region" description="Low complexity" evidence="1">
    <location>
        <begin position="125"/>
        <end position="160"/>
    </location>
</feature>
<feature type="transmembrane region" description="Helical" evidence="2">
    <location>
        <begin position="44"/>
        <end position="65"/>
    </location>
</feature>
<comment type="caution">
    <text evidence="4">The sequence shown here is derived from an EMBL/GenBank/DDBJ whole genome shotgun (WGS) entry which is preliminary data.</text>
</comment>
<dbReference type="InterPro" id="IPR014044">
    <property type="entry name" value="CAP_dom"/>
</dbReference>
<evidence type="ECO:0000313" key="5">
    <source>
        <dbReference type="Proteomes" id="UP001501752"/>
    </source>
</evidence>
<reference evidence="5" key="1">
    <citation type="journal article" date="2019" name="Int. J. Syst. Evol. Microbiol.">
        <title>The Global Catalogue of Microorganisms (GCM) 10K type strain sequencing project: providing services to taxonomists for standard genome sequencing and annotation.</title>
        <authorList>
            <consortium name="The Broad Institute Genomics Platform"/>
            <consortium name="The Broad Institute Genome Sequencing Center for Infectious Disease"/>
            <person name="Wu L."/>
            <person name="Ma J."/>
        </authorList>
    </citation>
    <scope>NUCLEOTIDE SEQUENCE [LARGE SCALE GENOMIC DNA]</scope>
    <source>
        <strain evidence="5">JCM 13006</strain>
    </source>
</reference>
<keyword evidence="2" id="KW-0472">Membrane</keyword>
<dbReference type="CDD" id="cd05379">
    <property type="entry name" value="CAP_bacterial"/>
    <property type="match status" value="1"/>
</dbReference>
<dbReference type="Proteomes" id="UP001501752">
    <property type="component" value="Unassembled WGS sequence"/>
</dbReference>
<keyword evidence="2" id="KW-0812">Transmembrane</keyword>
<dbReference type="PANTHER" id="PTHR31157:SF1">
    <property type="entry name" value="SCP DOMAIN-CONTAINING PROTEIN"/>
    <property type="match status" value="1"/>
</dbReference>
<feature type="region of interest" description="Disordered" evidence="1">
    <location>
        <begin position="1"/>
        <end position="43"/>
    </location>
</feature>
<dbReference type="Pfam" id="PF00188">
    <property type="entry name" value="CAP"/>
    <property type="match status" value="1"/>
</dbReference>
<accession>A0ABP9DCT0</accession>